<feature type="transmembrane region" description="Helical" evidence="1">
    <location>
        <begin position="256"/>
        <end position="280"/>
    </location>
</feature>
<reference evidence="2 3" key="1">
    <citation type="submission" date="2018-06" db="EMBL/GenBank/DDBJ databases">
        <authorList>
            <consortium name="Pathogen Informatics"/>
            <person name="Doyle S."/>
        </authorList>
    </citation>
    <scope>NUCLEOTIDE SEQUENCE [LARGE SCALE GENOMIC DNA]</scope>
    <source>
        <strain evidence="2 3">NCTC12224</strain>
    </source>
</reference>
<dbReference type="AlphaFoldDB" id="A0A380K5Z9"/>
<keyword evidence="1" id="KW-0812">Transmembrane</keyword>
<keyword evidence="1" id="KW-0472">Membrane</keyword>
<dbReference type="EMBL" id="UHFN01000007">
    <property type="protein sequence ID" value="SUN60492.1"/>
    <property type="molecule type" value="Genomic_DNA"/>
</dbReference>
<dbReference type="Gene3D" id="2.40.260.10">
    <property type="entry name" value="Sortase"/>
    <property type="match status" value="1"/>
</dbReference>
<dbReference type="CDD" id="cd05826">
    <property type="entry name" value="Sortase_B"/>
    <property type="match status" value="1"/>
</dbReference>
<dbReference type="InterPro" id="IPR009835">
    <property type="entry name" value="SrtB"/>
</dbReference>
<evidence type="ECO:0000313" key="3">
    <source>
        <dbReference type="Proteomes" id="UP000254924"/>
    </source>
</evidence>
<dbReference type="Proteomes" id="UP000254924">
    <property type="component" value="Unassembled WGS sequence"/>
</dbReference>
<sequence length="299" mass="33262">MLTKKGFLVVGLVLLVFSFAGLGVSASDYDDYKPDEDSELAGFSSLQAINPEVIGWLTLYDTPVDYPLLQSEDNHKYLSLDALGNSNSVGSIFLDYRSSSDFSDFNTIIYGHHVAGGQVFGSLKYFVDEDYFAKHRYGSIYYGGRERGLEILAILEADAYDETIYQPAVKTTEERQAYYQYLLSKAKHKRDVAVSASSKLVLLSTCYVDVTNGRHLLVAKITDKVTQGVATSAGTEKSGFLLGLDDLYDRLTLVPVWMLFVLACVLLVLALMMIGVILYLRARLKTILTFSRKNNKEAI</sequence>
<dbReference type="NCBIfam" id="TIGR03064">
    <property type="entry name" value="sortase_srtB"/>
    <property type="match status" value="1"/>
</dbReference>
<organism evidence="2 3">
    <name type="scientific">Streptococcus hyointestinalis</name>
    <dbReference type="NCBI Taxonomy" id="1337"/>
    <lineage>
        <taxon>Bacteria</taxon>
        <taxon>Bacillati</taxon>
        <taxon>Bacillota</taxon>
        <taxon>Bacilli</taxon>
        <taxon>Lactobacillales</taxon>
        <taxon>Streptococcaceae</taxon>
        <taxon>Streptococcus</taxon>
    </lineage>
</organism>
<accession>A0A380K5Z9</accession>
<protein>
    <submittedName>
        <fullName evidence="2">SrtG1, sortase_B family protein</fullName>
    </submittedName>
</protein>
<gene>
    <name evidence="2" type="primary">srtG2</name>
    <name evidence="2" type="ORF">NCTC12224_00911</name>
</gene>
<keyword evidence="3" id="KW-1185">Reference proteome</keyword>
<dbReference type="InterPro" id="IPR023365">
    <property type="entry name" value="Sortase_dom-sf"/>
</dbReference>
<evidence type="ECO:0000256" key="1">
    <source>
        <dbReference type="SAM" id="Phobius"/>
    </source>
</evidence>
<proteinExistence type="predicted"/>
<keyword evidence="1" id="KW-1133">Transmembrane helix</keyword>
<name>A0A380K5Z9_9STRE</name>
<dbReference type="SUPFAM" id="SSF63817">
    <property type="entry name" value="Sortase"/>
    <property type="match status" value="1"/>
</dbReference>
<evidence type="ECO:0000313" key="2">
    <source>
        <dbReference type="EMBL" id="SUN60492.1"/>
    </source>
</evidence>